<name>A0A8X6HLG2_TRICU</name>
<gene>
    <name evidence="1" type="ORF">TNCT_428111</name>
</gene>
<accession>A0A8X6HLG2</accession>
<sequence>MSLTVFSSPKLKDVISIAPRLCYLQPAFMFQDNAIESESVPVSGSNDLSSEVTARFGSRTLEQKCSKAAVT</sequence>
<comment type="caution">
    <text evidence="1">The sequence shown here is derived from an EMBL/GenBank/DDBJ whole genome shotgun (WGS) entry which is preliminary data.</text>
</comment>
<reference evidence="1" key="1">
    <citation type="submission" date="2020-07" db="EMBL/GenBank/DDBJ databases">
        <title>Multicomponent nature underlies the extraordinary mechanical properties of spider dragline silk.</title>
        <authorList>
            <person name="Kono N."/>
            <person name="Nakamura H."/>
            <person name="Mori M."/>
            <person name="Yoshida Y."/>
            <person name="Ohtoshi R."/>
            <person name="Malay A.D."/>
            <person name="Moran D.A.P."/>
            <person name="Tomita M."/>
            <person name="Numata K."/>
            <person name="Arakawa K."/>
        </authorList>
    </citation>
    <scope>NUCLEOTIDE SEQUENCE</scope>
</reference>
<organism evidence="1 2">
    <name type="scientific">Trichonephila clavata</name>
    <name type="common">Joro spider</name>
    <name type="synonym">Nephila clavata</name>
    <dbReference type="NCBI Taxonomy" id="2740835"/>
    <lineage>
        <taxon>Eukaryota</taxon>
        <taxon>Metazoa</taxon>
        <taxon>Ecdysozoa</taxon>
        <taxon>Arthropoda</taxon>
        <taxon>Chelicerata</taxon>
        <taxon>Arachnida</taxon>
        <taxon>Araneae</taxon>
        <taxon>Araneomorphae</taxon>
        <taxon>Entelegynae</taxon>
        <taxon>Araneoidea</taxon>
        <taxon>Nephilidae</taxon>
        <taxon>Trichonephila</taxon>
    </lineage>
</organism>
<dbReference type="AlphaFoldDB" id="A0A8X6HLG2"/>
<dbReference type="EMBL" id="BMAO01018682">
    <property type="protein sequence ID" value="GFR25323.1"/>
    <property type="molecule type" value="Genomic_DNA"/>
</dbReference>
<dbReference type="Proteomes" id="UP000887116">
    <property type="component" value="Unassembled WGS sequence"/>
</dbReference>
<keyword evidence="2" id="KW-1185">Reference proteome</keyword>
<evidence type="ECO:0000313" key="1">
    <source>
        <dbReference type="EMBL" id="GFR25323.1"/>
    </source>
</evidence>
<evidence type="ECO:0000313" key="2">
    <source>
        <dbReference type="Proteomes" id="UP000887116"/>
    </source>
</evidence>
<proteinExistence type="predicted"/>
<protein>
    <submittedName>
        <fullName evidence="1">Uncharacterized protein</fullName>
    </submittedName>
</protein>